<evidence type="ECO:0000256" key="2">
    <source>
        <dbReference type="SAM" id="Phobius"/>
    </source>
</evidence>
<evidence type="ECO:0000256" key="3">
    <source>
        <dbReference type="SAM" id="SignalP"/>
    </source>
</evidence>
<reference evidence="5" key="1">
    <citation type="journal article" date="2020" name="Stud. Mycol.">
        <title>101 Dothideomycetes genomes: a test case for predicting lifestyles and emergence of pathogens.</title>
        <authorList>
            <person name="Haridas S."/>
            <person name="Albert R."/>
            <person name="Binder M."/>
            <person name="Bloem J."/>
            <person name="Labutti K."/>
            <person name="Salamov A."/>
            <person name="Andreopoulos B."/>
            <person name="Baker S."/>
            <person name="Barry K."/>
            <person name="Bills G."/>
            <person name="Bluhm B."/>
            <person name="Cannon C."/>
            <person name="Castanera R."/>
            <person name="Culley D."/>
            <person name="Daum C."/>
            <person name="Ezra D."/>
            <person name="Gonzalez J."/>
            <person name="Henrissat B."/>
            <person name="Kuo A."/>
            <person name="Liang C."/>
            <person name="Lipzen A."/>
            <person name="Lutzoni F."/>
            <person name="Magnuson J."/>
            <person name="Mondo S."/>
            <person name="Nolan M."/>
            <person name="Ohm R."/>
            <person name="Pangilinan J."/>
            <person name="Park H.-J."/>
            <person name="Ramirez L."/>
            <person name="Alfaro M."/>
            <person name="Sun H."/>
            <person name="Tritt A."/>
            <person name="Yoshinaga Y."/>
            <person name="Zwiers L.-H."/>
            <person name="Turgeon B."/>
            <person name="Goodwin S."/>
            <person name="Spatafora J."/>
            <person name="Crous P."/>
            <person name="Grigoriev I."/>
        </authorList>
    </citation>
    <scope>NUCLEOTIDE SEQUENCE</scope>
    <source>
        <strain evidence="5">CBS 122368</strain>
    </source>
</reference>
<dbReference type="Gene3D" id="2.60.40.1210">
    <property type="entry name" value="Cellobiose dehydrogenase, cytochrome domain"/>
    <property type="match status" value="1"/>
</dbReference>
<name>A0A6A6IPA5_9PLEO</name>
<feature type="transmembrane region" description="Helical" evidence="2">
    <location>
        <begin position="248"/>
        <end position="268"/>
    </location>
</feature>
<feature type="transmembrane region" description="Helical" evidence="2">
    <location>
        <begin position="221"/>
        <end position="241"/>
    </location>
</feature>
<keyword evidence="2" id="KW-0812">Transmembrane</keyword>
<dbReference type="GeneID" id="54574457"/>
<dbReference type="PANTHER" id="PTHR47797">
    <property type="entry name" value="DEHYDROGENASE, PUTATIVE (AFU_ORTHOLOGUE AFUA_8G05805)-RELATED"/>
    <property type="match status" value="1"/>
</dbReference>
<gene>
    <name evidence="5" type="ORF">BU26DRAFT_250345</name>
</gene>
<feature type="domain" description="DOMON" evidence="4">
    <location>
        <begin position="68"/>
        <end position="160"/>
    </location>
</feature>
<dbReference type="SMART" id="SM00664">
    <property type="entry name" value="DoH"/>
    <property type="match status" value="1"/>
</dbReference>
<dbReference type="Pfam" id="PF16010">
    <property type="entry name" value="CDH-cyt"/>
    <property type="match status" value="1"/>
</dbReference>
<keyword evidence="2" id="KW-1133">Transmembrane helix</keyword>
<feature type="transmembrane region" description="Helical" evidence="2">
    <location>
        <begin position="288"/>
        <end position="305"/>
    </location>
</feature>
<feature type="compositionally biased region" description="Gly residues" evidence="1">
    <location>
        <begin position="441"/>
        <end position="451"/>
    </location>
</feature>
<dbReference type="EMBL" id="ML987192">
    <property type="protein sequence ID" value="KAF2252079.1"/>
    <property type="molecule type" value="Genomic_DNA"/>
</dbReference>
<protein>
    <submittedName>
        <fullName evidence="5">Iron reductase domain protein</fullName>
    </submittedName>
</protein>
<evidence type="ECO:0000313" key="6">
    <source>
        <dbReference type="Proteomes" id="UP000800094"/>
    </source>
</evidence>
<feature type="region of interest" description="Disordered" evidence="1">
    <location>
        <begin position="406"/>
        <end position="470"/>
    </location>
</feature>
<dbReference type="CDD" id="cd09630">
    <property type="entry name" value="CDH_like_cytochrome"/>
    <property type="match status" value="1"/>
</dbReference>
<evidence type="ECO:0000259" key="4">
    <source>
        <dbReference type="SMART" id="SM00664"/>
    </source>
</evidence>
<dbReference type="PANTHER" id="PTHR47797:SF1">
    <property type="entry name" value="CYTOCHROME B561 DOMAIN-CONTAINING PROTEIN-RELATED"/>
    <property type="match status" value="1"/>
</dbReference>
<keyword evidence="6" id="KW-1185">Reference proteome</keyword>
<accession>A0A6A6IPA5</accession>
<feature type="chain" id="PRO_5025538681" evidence="3">
    <location>
        <begin position="29"/>
        <end position="470"/>
    </location>
</feature>
<dbReference type="InterPro" id="IPR005018">
    <property type="entry name" value="DOMON_domain"/>
</dbReference>
<dbReference type="Proteomes" id="UP000800094">
    <property type="component" value="Unassembled WGS sequence"/>
</dbReference>
<organism evidence="5 6">
    <name type="scientific">Trematosphaeria pertusa</name>
    <dbReference type="NCBI Taxonomy" id="390896"/>
    <lineage>
        <taxon>Eukaryota</taxon>
        <taxon>Fungi</taxon>
        <taxon>Dikarya</taxon>
        <taxon>Ascomycota</taxon>
        <taxon>Pezizomycotina</taxon>
        <taxon>Dothideomycetes</taxon>
        <taxon>Pleosporomycetidae</taxon>
        <taxon>Pleosporales</taxon>
        <taxon>Massarineae</taxon>
        <taxon>Trematosphaeriaceae</taxon>
        <taxon>Trematosphaeria</taxon>
    </lineage>
</organism>
<dbReference type="RefSeq" id="XP_033687083.1">
    <property type="nucleotide sequence ID" value="XM_033821127.1"/>
</dbReference>
<sequence>MMMGSGQRGGFRALVALLLAFFPAFIQAQNPAASTFYLEETETQFSLNLANDSSGDVFIYFASPAYSWVGVGFGDGMKNSLMFVMYPNQKGDNVTISPRTADGHSEPSFTSKPQISLLNGTRVTDDGMFVLRARCSDCRVWQGGFLDAKNTAHPMLYAFGPGNRLQSNDVNAPLHRHIRYGKFTMNMVAATGEGAVPANTTASNGVQMVGGMTRDHDRANLAHAVMGCLALFVFWPLNVIFAGFFRNIKIHVGVSVFIMVFLVSAYGLGISTSSEYNRSKSFTSPHQILAFLTILPILLTALLPVKPVSHIHALLPRIHTPLTTLTFVFLVLTGGLGLHLYAAPTSIILAYTAISLLVFIFNVLLQTCIKRRGSAYARATLRRRLGEEDEQDLVLAQYYANRKLEDERSRSPSAASSEYHQHARSLSGGAGGAAGGSSPPGRGGMFGGGSMPGPQYLLNMHPGVPWRPGA</sequence>
<dbReference type="SUPFAM" id="SSF49344">
    <property type="entry name" value="CBD9-like"/>
    <property type="match status" value="1"/>
</dbReference>
<dbReference type="InterPro" id="IPR015920">
    <property type="entry name" value="Cellobiose_DH-like_cyt"/>
</dbReference>
<keyword evidence="3" id="KW-0732">Signal</keyword>
<keyword evidence="2" id="KW-0472">Membrane</keyword>
<evidence type="ECO:0000313" key="5">
    <source>
        <dbReference type="EMBL" id="KAF2252079.1"/>
    </source>
</evidence>
<feature type="signal peptide" evidence="3">
    <location>
        <begin position="1"/>
        <end position="28"/>
    </location>
</feature>
<feature type="transmembrane region" description="Helical" evidence="2">
    <location>
        <begin position="348"/>
        <end position="365"/>
    </location>
</feature>
<proteinExistence type="predicted"/>
<feature type="transmembrane region" description="Helical" evidence="2">
    <location>
        <begin position="325"/>
        <end position="342"/>
    </location>
</feature>
<evidence type="ECO:0000256" key="1">
    <source>
        <dbReference type="SAM" id="MobiDB-lite"/>
    </source>
</evidence>
<dbReference type="AlphaFoldDB" id="A0A6A6IPA5"/>
<dbReference type="OrthoDB" id="19261at2759"/>